<feature type="region of interest" description="Disordered" evidence="1">
    <location>
        <begin position="64"/>
        <end position="87"/>
    </location>
</feature>
<feature type="compositionally biased region" description="Pro residues" evidence="1">
    <location>
        <begin position="547"/>
        <end position="562"/>
    </location>
</feature>
<comment type="caution">
    <text evidence="2">The sequence shown here is derived from an EMBL/GenBank/DDBJ whole genome shotgun (WGS) entry which is preliminary data.</text>
</comment>
<feature type="region of interest" description="Disordered" evidence="1">
    <location>
        <begin position="430"/>
        <end position="562"/>
    </location>
</feature>
<gene>
    <name evidence="2" type="ORF">EHS24_008707</name>
</gene>
<dbReference type="AlphaFoldDB" id="A0A427XR16"/>
<sequence>MFDPLPHDPLASIDSIAERLVDMSGAGADFDDPLAQHCTPAAQTHSMDSPKLLGRRDPFLAPLPLIPSLSASQPPSRPPSQPPHTAQHPPAYLLVLAGYGVRHIIAHDAPASGREYIASILSSGDSVVGEEALACERPESATRAVAANPARYGATESLPSAMALAHAHCLLYDLFAADARLAPDSTYAGLVSRFVAAVTQWPAVASLLANPDPMVQDMLGLSRFVPLSGFSVGLRATALEVTTSPSPTEAPCPLSGLTLIPSLVDNNIVWSTTQRSLVDGWFPWLFVEAGGLNTDNAATHVRLLSSMRFGIGMYNRLHAQADFAAMSQFPRDNSTRVVFGLRTCGVMWTLYAMWDEDGLFPVNAIWSGCVENPKAMSQIAAILRHIGTQAKTRLGAVRTWISTVCNGHAAVTEQSLLALSQATVSVTKSASSKSSSQPSPDSSAQSAAESPPIDWKPRASATPFTPFKPSQPGGSARAQYSTPGPTDRGPSSTSKSASPSKTTRQVKPAPSASTRPKPPPPPPGFGHQPGRPWAAPEPTMPWRADPWGPPPPPPGFGPPNPPMPFQPFFSYADHYNFSWPALSPSATATGSTNTGNGSAATNTRRSPVPPPQPGGDWSTAPAFWQAPPTGVSITYERGRSRTRSKRLA</sequence>
<reference evidence="2 3" key="1">
    <citation type="submission" date="2018-11" db="EMBL/GenBank/DDBJ databases">
        <title>Genome sequence of Apiotrichum porosum DSM 27194.</title>
        <authorList>
            <person name="Aliyu H."/>
            <person name="Gorte O."/>
            <person name="Ochsenreither K."/>
        </authorList>
    </citation>
    <scope>NUCLEOTIDE SEQUENCE [LARGE SCALE GENOMIC DNA]</scope>
    <source>
        <strain evidence="2 3">DSM 27194</strain>
    </source>
</reference>
<name>A0A427XR16_9TREE</name>
<protein>
    <submittedName>
        <fullName evidence="2">Uncharacterized protein</fullName>
    </submittedName>
</protein>
<evidence type="ECO:0000313" key="2">
    <source>
        <dbReference type="EMBL" id="RSH81267.1"/>
    </source>
</evidence>
<dbReference type="EMBL" id="RSCE01000007">
    <property type="protein sequence ID" value="RSH81267.1"/>
    <property type="molecule type" value="Genomic_DNA"/>
</dbReference>
<proteinExistence type="predicted"/>
<feature type="region of interest" description="Disordered" evidence="1">
    <location>
        <begin position="581"/>
        <end position="648"/>
    </location>
</feature>
<dbReference type="GeneID" id="39593250"/>
<evidence type="ECO:0000256" key="1">
    <source>
        <dbReference type="SAM" id="MobiDB-lite"/>
    </source>
</evidence>
<feature type="compositionally biased region" description="Low complexity" evidence="1">
    <location>
        <begin position="585"/>
        <end position="603"/>
    </location>
</feature>
<feature type="compositionally biased region" description="Low complexity" evidence="1">
    <location>
        <begin position="64"/>
        <end position="74"/>
    </location>
</feature>
<dbReference type="Proteomes" id="UP000279236">
    <property type="component" value="Unassembled WGS sequence"/>
</dbReference>
<accession>A0A427XR16</accession>
<feature type="compositionally biased region" description="Low complexity" evidence="1">
    <location>
        <begin position="490"/>
        <end position="515"/>
    </location>
</feature>
<dbReference type="RefSeq" id="XP_028475986.1">
    <property type="nucleotide sequence ID" value="XM_028624012.1"/>
</dbReference>
<feature type="compositionally biased region" description="Low complexity" evidence="1">
    <location>
        <begin position="430"/>
        <end position="452"/>
    </location>
</feature>
<keyword evidence="3" id="KW-1185">Reference proteome</keyword>
<evidence type="ECO:0000313" key="3">
    <source>
        <dbReference type="Proteomes" id="UP000279236"/>
    </source>
</evidence>
<organism evidence="2 3">
    <name type="scientific">Apiotrichum porosum</name>
    <dbReference type="NCBI Taxonomy" id="105984"/>
    <lineage>
        <taxon>Eukaryota</taxon>
        <taxon>Fungi</taxon>
        <taxon>Dikarya</taxon>
        <taxon>Basidiomycota</taxon>
        <taxon>Agaricomycotina</taxon>
        <taxon>Tremellomycetes</taxon>
        <taxon>Trichosporonales</taxon>
        <taxon>Trichosporonaceae</taxon>
        <taxon>Apiotrichum</taxon>
    </lineage>
</organism>